<dbReference type="Gramene" id="PRQ35836">
    <property type="protein sequence ID" value="PRQ35836"/>
    <property type="gene ID" value="RchiOBHm_Chr4g0384811"/>
</dbReference>
<feature type="compositionally biased region" description="Basic and acidic residues" evidence="1">
    <location>
        <begin position="9"/>
        <end position="23"/>
    </location>
</feature>
<feature type="domain" description="HAT C-terminal dimerisation" evidence="3">
    <location>
        <begin position="536"/>
        <end position="603"/>
    </location>
</feature>
<dbReference type="OMA" id="WHSIARI"/>
<gene>
    <name evidence="4" type="ORF">RchiOBHm_Chr4g0384811</name>
</gene>
<evidence type="ECO:0000313" key="4">
    <source>
        <dbReference type="EMBL" id="PRQ35836.1"/>
    </source>
</evidence>
<feature type="domain" description="DUF659" evidence="2">
    <location>
        <begin position="170"/>
        <end position="319"/>
    </location>
</feature>
<evidence type="ECO:0000259" key="2">
    <source>
        <dbReference type="Pfam" id="PF04937"/>
    </source>
</evidence>
<dbReference type="InterPro" id="IPR012337">
    <property type="entry name" value="RNaseH-like_sf"/>
</dbReference>
<evidence type="ECO:0000313" key="5">
    <source>
        <dbReference type="Proteomes" id="UP000238479"/>
    </source>
</evidence>
<evidence type="ECO:0000256" key="1">
    <source>
        <dbReference type="SAM" id="MobiDB-lite"/>
    </source>
</evidence>
<dbReference type="PANTHER" id="PTHR32166:SF122">
    <property type="entry name" value="OS09G0499600 PROTEIN"/>
    <property type="match status" value="1"/>
</dbReference>
<feature type="compositionally biased region" description="Basic and acidic residues" evidence="1">
    <location>
        <begin position="43"/>
        <end position="67"/>
    </location>
</feature>
<proteinExistence type="predicted"/>
<keyword evidence="5" id="KW-1185">Reference proteome</keyword>
<protein>
    <submittedName>
        <fullName evidence="4">Putative HAT dimerization domain, ribonuclease H-like domain-containing protein</fullName>
    </submittedName>
</protein>
<dbReference type="InterPro" id="IPR007021">
    <property type="entry name" value="DUF659"/>
</dbReference>
<dbReference type="PANTHER" id="PTHR32166">
    <property type="entry name" value="OSJNBA0013A04.12 PROTEIN"/>
    <property type="match status" value="1"/>
</dbReference>
<sequence length="647" mass="74244">MRRKCTAKYQKDSIIRDTREELRSGLSQQLNSEDEDEGFVGQHDVDPRDYKAAMRASRQSEWEREQGISRGVSGPGGTSRSQPKFDRSKSVRQEHEDQPQASFPQSLYKSNAAKQKSIIDSMSMGSLKEKLGQVCGKFFIYTNVPAYKAESHEYKNMIIGAQECPNVPPPSSFQIMNKYLAMEHKEITEYINSQRKMWKTYGCTIMADGWSGPTRMQVINFMVYCKGKTVFLKSVNASSDIRDHKYIAKLFKDVIDEVGKENVVQICTDNGSAFVKAGKTLSERYNFYWTPCAAHCIDLMFEDIGKKKKVSDVITIARLVTVYIYNHGWVLALMRKICNGDLIRPGPTRFATNYISLQSLFQKKAGLKQLFTCDDWVTSKYSRSKEGRRIEELVLENMFWDNVQAVISIYEPLYGVLRIVDTEVNPTMPMLYDLFKKVRIKLEEVRNTVWVRKIINDRWFKQLCHPLHAAAYYLNPMFQYSEGIGDDPELLDALHSVFAKLDPNSIGIAQFGNEIISFRYSSYGFGRPAAIAARKAMTSYEWWNMYGGDAPTLRKLAMKILSQTTSSSACERNWSTFALIHTKQRNRLAHNKLEQIVYCYYNMKLQLRDAKAAADRVAETSYLDLFNIAADIGAEETADPIYHWIQI</sequence>
<dbReference type="Pfam" id="PF04937">
    <property type="entry name" value="DUF659"/>
    <property type="match status" value="1"/>
</dbReference>
<dbReference type="GO" id="GO:0046983">
    <property type="term" value="F:protein dimerization activity"/>
    <property type="evidence" value="ECO:0007669"/>
    <property type="project" value="InterPro"/>
</dbReference>
<comment type="caution">
    <text evidence="4">The sequence shown here is derived from an EMBL/GenBank/DDBJ whole genome shotgun (WGS) entry which is preliminary data.</text>
</comment>
<feature type="compositionally biased region" description="Basic and acidic residues" evidence="1">
    <location>
        <begin position="83"/>
        <end position="98"/>
    </location>
</feature>
<dbReference type="Pfam" id="PF05699">
    <property type="entry name" value="Dimer_Tnp_hAT"/>
    <property type="match status" value="1"/>
</dbReference>
<dbReference type="InterPro" id="IPR008906">
    <property type="entry name" value="HATC_C_dom"/>
</dbReference>
<dbReference type="EMBL" id="PDCK01000042">
    <property type="protein sequence ID" value="PRQ35836.1"/>
    <property type="molecule type" value="Genomic_DNA"/>
</dbReference>
<organism evidence="4 5">
    <name type="scientific">Rosa chinensis</name>
    <name type="common">China rose</name>
    <dbReference type="NCBI Taxonomy" id="74649"/>
    <lineage>
        <taxon>Eukaryota</taxon>
        <taxon>Viridiplantae</taxon>
        <taxon>Streptophyta</taxon>
        <taxon>Embryophyta</taxon>
        <taxon>Tracheophyta</taxon>
        <taxon>Spermatophyta</taxon>
        <taxon>Magnoliopsida</taxon>
        <taxon>eudicotyledons</taxon>
        <taxon>Gunneridae</taxon>
        <taxon>Pentapetalae</taxon>
        <taxon>rosids</taxon>
        <taxon>fabids</taxon>
        <taxon>Rosales</taxon>
        <taxon>Rosaceae</taxon>
        <taxon>Rosoideae</taxon>
        <taxon>Rosoideae incertae sedis</taxon>
        <taxon>Rosa</taxon>
    </lineage>
</organism>
<name>A0A2P6QNT7_ROSCH</name>
<dbReference type="SUPFAM" id="SSF53098">
    <property type="entry name" value="Ribonuclease H-like"/>
    <property type="match status" value="1"/>
</dbReference>
<reference evidence="4 5" key="1">
    <citation type="journal article" date="2018" name="Nat. Genet.">
        <title>The Rosa genome provides new insights in the design of modern roses.</title>
        <authorList>
            <person name="Bendahmane M."/>
        </authorList>
    </citation>
    <scope>NUCLEOTIDE SEQUENCE [LARGE SCALE GENOMIC DNA]</scope>
    <source>
        <strain evidence="5">cv. Old Blush</strain>
    </source>
</reference>
<evidence type="ECO:0000259" key="3">
    <source>
        <dbReference type="Pfam" id="PF05699"/>
    </source>
</evidence>
<dbReference type="Proteomes" id="UP000238479">
    <property type="component" value="Chromosome 4"/>
</dbReference>
<feature type="region of interest" description="Disordered" evidence="1">
    <location>
        <begin position="1"/>
        <end position="107"/>
    </location>
</feature>
<dbReference type="AlphaFoldDB" id="A0A2P6QNT7"/>
<accession>A0A2P6QNT7</accession>
<dbReference type="STRING" id="74649.A0A2P6QNT7"/>